<keyword evidence="2" id="KW-1133">Transmembrane helix</keyword>
<comment type="caution">
    <text evidence="3">The sequence shown here is derived from an EMBL/GenBank/DDBJ whole genome shotgun (WGS) entry which is preliminary data.</text>
</comment>
<keyword evidence="2" id="KW-0472">Membrane</keyword>
<reference evidence="4" key="1">
    <citation type="submission" date="2017-09" db="EMBL/GenBank/DDBJ databases">
        <title>Depth-based differentiation of microbial function through sediment-hosted aquifers and enrichment of novel symbionts in the deep terrestrial subsurface.</title>
        <authorList>
            <person name="Probst A.J."/>
            <person name="Ladd B."/>
            <person name="Jarett J.K."/>
            <person name="Geller-Mcgrath D.E."/>
            <person name="Sieber C.M.K."/>
            <person name="Emerson J.B."/>
            <person name="Anantharaman K."/>
            <person name="Thomas B.C."/>
            <person name="Malmstrom R."/>
            <person name="Stieglmeier M."/>
            <person name="Klingl A."/>
            <person name="Woyke T."/>
            <person name="Ryan C.M."/>
            <person name="Banfield J.F."/>
        </authorList>
    </citation>
    <scope>NUCLEOTIDE SEQUENCE [LARGE SCALE GENOMIC DNA]</scope>
</reference>
<dbReference type="AlphaFoldDB" id="A0A2M8LAW5"/>
<gene>
    <name evidence="3" type="ORF">COV02_00855</name>
</gene>
<evidence type="ECO:0000256" key="2">
    <source>
        <dbReference type="SAM" id="Phobius"/>
    </source>
</evidence>
<protein>
    <recommendedName>
        <fullName evidence="5">PilN domain-containing protein</fullName>
    </recommendedName>
</protein>
<evidence type="ECO:0008006" key="5">
    <source>
        <dbReference type="Google" id="ProtNLM"/>
    </source>
</evidence>
<feature type="compositionally biased region" description="Acidic residues" evidence="1">
    <location>
        <begin position="202"/>
        <end position="228"/>
    </location>
</feature>
<feature type="transmembrane region" description="Helical" evidence="2">
    <location>
        <begin position="21"/>
        <end position="48"/>
    </location>
</feature>
<name>A0A2M8LAW5_9BACT</name>
<dbReference type="Proteomes" id="UP000230959">
    <property type="component" value="Unassembled WGS sequence"/>
</dbReference>
<keyword evidence="2" id="KW-0812">Transmembrane</keyword>
<dbReference type="EMBL" id="PFER01000014">
    <property type="protein sequence ID" value="PJE73748.1"/>
    <property type="molecule type" value="Genomic_DNA"/>
</dbReference>
<evidence type="ECO:0000256" key="1">
    <source>
        <dbReference type="SAM" id="MobiDB-lite"/>
    </source>
</evidence>
<organism evidence="3 4">
    <name type="scientific">Candidatus Terrybacteria bacterium CG10_big_fil_rev_8_21_14_0_10_41_10</name>
    <dbReference type="NCBI Taxonomy" id="1975026"/>
    <lineage>
        <taxon>Bacteria</taxon>
        <taxon>Candidatus Terryibacteriota</taxon>
    </lineage>
</organism>
<evidence type="ECO:0000313" key="4">
    <source>
        <dbReference type="Proteomes" id="UP000230959"/>
    </source>
</evidence>
<accession>A0A2M8LAW5</accession>
<sequence>MEDKLSFIPKRKMSEVTYRSNGAGFFVVVSFLIFILSAFLWGGVFLYGKFTESQIENKKETLKKDKEAYESSLISEIIGFSGKVKAAEMLMGRHKAFSGALDFLQVDTLKNVTFKNFLYNVSDSGKHVINMTGTARDYTELAVQADVFERSGAVEEVLFSGLRLNESNQVNFEVTVTLNPSLMLYGFGLPEYDGSSNASDEFNNDFADDTDTEEFGNEEDFGFDEEEF</sequence>
<proteinExistence type="predicted"/>
<feature type="region of interest" description="Disordered" evidence="1">
    <location>
        <begin position="198"/>
        <end position="228"/>
    </location>
</feature>
<evidence type="ECO:0000313" key="3">
    <source>
        <dbReference type="EMBL" id="PJE73748.1"/>
    </source>
</evidence>